<dbReference type="AlphaFoldDB" id="A0A427XZP7"/>
<dbReference type="GeneID" id="39590257"/>
<dbReference type="EMBL" id="RSCE01000003">
    <property type="protein sequence ID" value="RSH84205.1"/>
    <property type="molecule type" value="Genomic_DNA"/>
</dbReference>
<organism evidence="1 2">
    <name type="scientific">Apiotrichum porosum</name>
    <dbReference type="NCBI Taxonomy" id="105984"/>
    <lineage>
        <taxon>Eukaryota</taxon>
        <taxon>Fungi</taxon>
        <taxon>Dikarya</taxon>
        <taxon>Basidiomycota</taxon>
        <taxon>Agaricomycotina</taxon>
        <taxon>Tremellomycetes</taxon>
        <taxon>Trichosporonales</taxon>
        <taxon>Trichosporonaceae</taxon>
        <taxon>Apiotrichum</taxon>
    </lineage>
</organism>
<reference evidence="1 2" key="1">
    <citation type="submission" date="2018-11" db="EMBL/GenBank/DDBJ databases">
        <title>Genome sequence of Apiotrichum porosum DSM 27194.</title>
        <authorList>
            <person name="Aliyu H."/>
            <person name="Gorte O."/>
            <person name="Ochsenreither K."/>
        </authorList>
    </citation>
    <scope>NUCLEOTIDE SEQUENCE [LARGE SCALE GENOMIC DNA]</scope>
    <source>
        <strain evidence="1 2">DSM 27194</strain>
    </source>
</reference>
<dbReference type="RefSeq" id="XP_028477653.1">
    <property type="nucleotide sequence ID" value="XM_028621201.1"/>
</dbReference>
<keyword evidence="2" id="KW-1185">Reference proteome</keyword>
<gene>
    <name evidence="1" type="ORF">EHS24_005714</name>
</gene>
<comment type="caution">
    <text evidence="1">The sequence shown here is derived from an EMBL/GenBank/DDBJ whole genome shotgun (WGS) entry which is preliminary data.</text>
</comment>
<protein>
    <submittedName>
        <fullName evidence="1">Uncharacterized protein</fullName>
    </submittedName>
</protein>
<accession>A0A427XZP7</accession>
<name>A0A427XZP7_9TREE</name>
<evidence type="ECO:0000313" key="1">
    <source>
        <dbReference type="EMBL" id="RSH84205.1"/>
    </source>
</evidence>
<proteinExistence type="predicted"/>
<evidence type="ECO:0000313" key="2">
    <source>
        <dbReference type="Proteomes" id="UP000279236"/>
    </source>
</evidence>
<sequence>MSSASPSPPPSLLTRHRPRQRLEKYLARGFPAHQCSQRSLWSALCTAADGYMLTFGRTFQAAYSAYAESLPQNKFKTFVIILPSVKNPCHSPNAAHHIKERFFSTTKLAVHVTIAIEDLTALWGWDDIKIGSWLQTIMNHNRQVKASKYTGFILKLQRLLQLTKYAPPFEAEAEVLDHGRTELRPHDEELSPATELRSLAIVNQCMKNLNMSDEKVRHYAFTEKKRLHAAMGQGDVAYIALTVGMGLGCHDDLEPPSAAAKTDTI</sequence>
<dbReference type="Proteomes" id="UP000279236">
    <property type="component" value="Unassembled WGS sequence"/>
</dbReference>